<evidence type="ECO:0000313" key="3">
    <source>
        <dbReference type="Proteomes" id="UP000006514"/>
    </source>
</evidence>
<dbReference type="EMBL" id="JH688105">
    <property type="protein sequence ID" value="EJD33724.1"/>
    <property type="molecule type" value="Genomic_DNA"/>
</dbReference>
<evidence type="ECO:0000313" key="2">
    <source>
        <dbReference type="EMBL" id="EJD33724.1"/>
    </source>
</evidence>
<evidence type="ECO:0000256" key="1">
    <source>
        <dbReference type="SAM" id="MobiDB-lite"/>
    </source>
</evidence>
<dbReference type="Proteomes" id="UP000006514">
    <property type="component" value="Unassembled WGS sequence"/>
</dbReference>
<dbReference type="AlphaFoldDB" id="J0D4P3"/>
<dbReference type="KEGG" id="adl:AURDEDRAFT_177199"/>
<gene>
    <name evidence="2" type="ORF">AURDEDRAFT_177199</name>
</gene>
<dbReference type="InParanoid" id="J0D4P3"/>
<organism evidence="2 3">
    <name type="scientific">Auricularia subglabra (strain TFB-10046 / SS5)</name>
    <name type="common">White-rot fungus</name>
    <name type="synonym">Auricularia delicata (strain TFB10046)</name>
    <dbReference type="NCBI Taxonomy" id="717982"/>
    <lineage>
        <taxon>Eukaryota</taxon>
        <taxon>Fungi</taxon>
        <taxon>Dikarya</taxon>
        <taxon>Basidiomycota</taxon>
        <taxon>Agaricomycotina</taxon>
        <taxon>Agaricomycetes</taxon>
        <taxon>Auriculariales</taxon>
        <taxon>Auriculariaceae</taxon>
        <taxon>Auricularia</taxon>
    </lineage>
</organism>
<sequence>MTRRRTYVHKQRRPKLPPGLRRLRKEACAGLQAELDETIGELHRRVREIAEKYKKSVAWVRTHLFGGGKSARFVRRELKIRLYDVYVHIKTKELNGDRAVGDKYSLPEIKAKIAKERPNYKNRPREDQEAWIAEYKADKEAKAREPRVNRKGEQQDAAATLKRVSTDLDTLRTRTGVRSVVIAVRPEVLFTMDPFVFCDKHTEEFFSLTLNKTPEQVARLLELSTIHGLGSLARPMPKNAGETRKDTRMRIQQGLDAIITLRYPNEDAPHVQMNYESYDYDIVFKHRVRLVGWTFNNGRFLNPGKLPMDDVHALHDGLLKKSIYWELVPESEVVTAEKRKRPERSDAGEKRTKKKARTATTAGAAKPRKGVRSKSVVSDSSSSSQSGAE</sequence>
<name>J0D4P3_AURST</name>
<reference evidence="3" key="1">
    <citation type="journal article" date="2012" name="Science">
        <title>The Paleozoic origin of enzymatic lignin decomposition reconstructed from 31 fungal genomes.</title>
        <authorList>
            <person name="Floudas D."/>
            <person name="Binder M."/>
            <person name="Riley R."/>
            <person name="Barry K."/>
            <person name="Blanchette R.A."/>
            <person name="Henrissat B."/>
            <person name="Martinez A.T."/>
            <person name="Otillar R."/>
            <person name="Spatafora J.W."/>
            <person name="Yadav J.S."/>
            <person name="Aerts A."/>
            <person name="Benoit I."/>
            <person name="Boyd A."/>
            <person name="Carlson A."/>
            <person name="Copeland A."/>
            <person name="Coutinho P.M."/>
            <person name="de Vries R.P."/>
            <person name="Ferreira P."/>
            <person name="Findley K."/>
            <person name="Foster B."/>
            <person name="Gaskell J."/>
            <person name="Glotzer D."/>
            <person name="Gorecki P."/>
            <person name="Heitman J."/>
            <person name="Hesse C."/>
            <person name="Hori C."/>
            <person name="Igarashi K."/>
            <person name="Jurgens J.A."/>
            <person name="Kallen N."/>
            <person name="Kersten P."/>
            <person name="Kohler A."/>
            <person name="Kuees U."/>
            <person name="Kumar T.K.A."/>
            <person name="Kuo A."/>
            <person name="LaButti K."/>
            <person name="Larrondo L.F."/>
            <person name="Lindquist E."/>
            <person name="Ling A."/>
            <person name="Lombard V."/>
            <person name="Lucas S."/>
            <person name="Lundell T."/>
            <person name="Martin R."/>
            <person name="McLaughlin D.J."/>
            <person name="Morgenstern I."/>
            <person name="Morin E."/>
            <person name="Murat C."/>
            <person name="Nagy L.G."/>
            <person name="Nolan M."/>
            <person name="Ohm R.A."/>
            <person name="Patyshakuliyeva A."/>
            <person name="Rokas A."/>
            <person name="Ruiz-Duenas F.J."/>
            <person name="Sabat G."/>
            <person name="Salamov A."/>
            <person name="Samejima M."/>
            <person name="Schmutz J."/>
            <person name="Slot J.C."/>
            <person name="St John F."/>
            <person name="Stenlid J."/>
            <person name="Sun H."/>
            <person name="Sun S."/>
            <person name="Syed K."/>
            <person name="Tsang A."/>
            <person name="Wiebenga A."/>
            <person name="Young D."/>
            <person name="Pisabarro A."/>
            <person name="Eastwood D.C."/>
            <person name="Martin F."/>
            <person name="Cullen D."/>
            <person name="Grigoriev I.V."/>
            <person name="Hibbett D.S."/>
        </authorList>
    </citation>
    <scope>NUCLEOTIDE SEQUENCE [LARGE SCALE GENOMIC DNA]</scope>
    <source>
        <strain evidence="3">TFB10046</strain>
    </source>
</reference>
<proteinExistence type="predicted"/>
<accession>J0D4P3</accession>
<feature type="compositionally biased region" description="Low complexity" evidence="1">
    <location>
        <begin position="373"/>
        <end position="389"/>
    </location>
</feature>
<dbReference type="OrthoDB" id="2664589at2759"/>
<feature type="region of interest" description="Disordered" evidence="1">
    <location>
        <begin position="335"/>
        <end position="389"/>
    </location>
</feature>
<protein>
    <submittedName>
        <fullName evidence="2">Uncharacterized protein</fullName>
    </submittedName>
</protein>
<dbReference type="OMA" id="HLASHEF"/>
<keyword evidence="3" id="KW-1185">Reference proteome</keyword>